<dbReference type="AlphaFoldDB" id="A0A286UDN3"/>
<gene>
    <name evidence="13" type="ORF">PNOK_0616300</name>
</gene>
<evidence type="ECO:0000313" key="13">
    <source>
        <dbReference type="EMBL" id="PAV17677.1"/>
    </source>
</evidence>
<sequence length="1188" mass="134992">MARDPKNKRKYTSDQYDVKGSKKFKHIQPLEENVDASENNTQEGSNSSEEDENENYDVSHDEVVSHATNSIKQPAYTELRTIREASELYRSNSFKLSIDSLLPNVRPKESRIKYLDAFLRKLYTNLTSSRSRPPNHPLEAARELLNDGISVPFPHPQPSQHSAWKVSFETPSDITLVGSWATKTIVKSSGPTPWTIDIAVEMPSTIFQEKDFLDYRFFYKRAYYLAVLAATLSADKELHADIYIDTQLSDIRLPSLLVIPRNESPDSDTSKANAQIRIFPVLSQLNAISLRHLSPNHCNVRVNVMNNEELEITSKSPVSGTPNYNANILECISSRERLVRTYELSKEVPSFRDALSLLRVWANQRGYSPGPKEKGCIVGFERRGFFWTAIFHFLINGEEDFGQKTYYKSQRKVGKGLSSYQLFRAALDFLARHDFASEPIFIKDGSKFSPDKYETVRPVFIDFCSVNILAGVPLTSLDSLRHDARNTLDLLNSTDGSKLDTFDNLLLSNKRHLMNRFDVIISVDSKKVSLQKSGVELLDHGSHTAYALSMISSILRQALGDRVLAITIISPTCEPRPLSQQFISTSKLKIQIGLILDHRNAFRLVDHGPPASEEPSEEARAFRELWGTNLSFVDSRMAVLLKVWSGNQKILMNELKYRRKYHIVLPNAQPGFRNALTAFENLVRHLKGLEDDIPLAILNVSPASCDLRYTSTFTPIPYPPQNATSVAFSTRYLPAMDLVLQFERSVRWPDDLLAIQKMKLAFFEQLSEALMKRIPDLWANVVISPRHKYSDTLITESQAYLEIITPEGWAFAIRIWHDREATLLSRVLDTKKSLVAIKPQHINHTSAIEVYRSYLVRYVHAPRHHRAVASLAHQFSAFSGTVRLVSRWLASHWILPQISHETIELICAFVFVGERQRQTVSDEHLLGVPTTKELGFFRVLAFLKNWSWESGLFVAVYDNEADNGAGSTENGNNQPNISFSGKGVWTISTSVDREGRVWTSDRPDALSARRIKMLASASIDYVLEHEFNDFVPRTLFLHPTDDYDVLIRLKDEVLCRTHQSLEKLPEGYRKERRYKNLLTSSPEDDEPLRVGFDPVLLYYNDLQRVFEGTIAFFYDPLGGGIIGGVWDPSLRSRRPFRVLADYSSKPSGPSGNEKKEKRKDEVELNTASVLAEIERLGEGLVSAIEVLR</sequence>
<reference evidence="13 14" key="1">
    <citation type="journal article" date="2017" name="Mol. Ecol.">
        <title>Comparative and population genomic landscape of Phellinus noxius: A hypervariable fungus causing root rot in trees.</title>
        <authorList>
            <person name="Chung C.L."/>
            <person name="Lee T.J."/>
            <person name="Akiba M."/>
            <person name="Lee H.H."/>
            <person name="Kuo T.H."/>
            <person name="Liu D."/>
            <person name="Ke H.M."/>
            <person name="Yokoi T."/>
            <person name="Roa M.B."/>
            <person name="Lu M.J."/>
            <person name="Chang Y.Y."/>
            <person name="Ann P.J."/>
            <person name="Tsai J.N."/>
            <person name="Chen C.Y."/>
            <person name="Tzean S.S."/>
            <person name="Ota Y."/>
            <person name="Hattori T."/>
            <person name="Sahashi N."/>
            <person name="Liou R.F."/>
            <person name="Kikuchi T."/>
            <person name="Tsai I.J."/>
        </authorList>
    </citation>
    <scope>NUCLEOTIDE SEQUENCE [LARGE SCALE GENOMIC DNA]</scope>
    <source>
        <strain evidence="13 14">FFPRI411160</strain>
    </source>
</reference>
<feature type="domain" description="Nrap protein" evidence="12">
    <location>
        <begin position="1041"/>
        <end position="1184"/>
    </location>
</feature>
<evidence type="ECO:0000256" key="4">
    <source>
        <dbReference type="ARBA" id="ARBA00023242"/>
    </source>
</evidence>
<dbReference type="InterPro" id="IPR035370">
    <property type="entry name" value="Nrap_D5"/>
</dbReference>
<dbReference type="STRING" id="2282107.A0A286UDN3"/>
<dbReference type="GO" id="GO:0006364">
    <property type="term" value="P:rRNA processing"/>
    <property type="evidence" value="ECO:0007669"/>
    <property type="project" value="UniProtKB-KW"/>
</dbReference>
<dbReference type="GO" id="GO:0032545">
    <property type="term" value="C:CURI complex"/>
    <property type="evidence" value="ECO:0007669"/>
    <property type="project" value="TreeGrafter"/>
</dbReference>
<dbReference type="InterPro" id="IPR035082">
    <property type="entry name" value="Nrap_D1"/>
</dbReference>
<dbReference type="Gene3D" id="1.10.1410.10">
    <property type="match status" value="2"/>
</dbReference>
<dbReference type="InterPro" id="IPR035369">
    <property type="entry name" value="Nrap_D4"/>
</dbReference>
<keyword evidence="5" id="KW-0687">Ribonucleoprotein</keyword>
<dbReference type="Pfam" id="PF17406">
    <property type="entry name" value="Nrap_D5"/>
    <property type="match status" value="1"/>
</dbReference>
<dbReference type="GO" id="GO:0032040">
    <property type="term" value="C:small-subunit processome"/>
    <property type="evidence" value="ECO:0007669"/>
    <property type="project" value="TreeGrafter"/>
</dbReference>
<dbReference type="InterPro" id="IPR035371">
    <property type="entry name" value="Nrap_D6"/>
</dbReference>
<comment type="similarity">
    <text evidence="2 5">Belongs to the NRAP family.</text>
</comment>
<dbReference type="PANTHER" id="PTHR17972">
    <property type="entry name" value="NUCLEOLAR RNA-ASSOCIATED PROTEIN"/>
    <property type="match status" value="1"/>
</dbReference>
<dbReference type="PANTHER" id="PTHR17972:SF0">
    <property type="entry name" value="NUCLEOLAR PROTEIN 6"/>
    <property type="match status" value="1"/>
</dbReference>
<proteinExistence type="inferred from homology"/>
<evidence type="ECO:0000256" key="5">
    <source>
        <dbReference type="RuleBase" id="RU364032"/>
    </source>
</evidence>
<dbReference type="Pfam" id="PF03813">
    <property type="entry name" value="Nrap"/>
    <property type="match status" value="1"/>
</dbReference>
<feature type="domain" description="Nrap protein" evidence="11">
    <location>
        <begin position="875"/>
        <end position="1036"/>
    </location>
</feature>
<feature type="compositionally biased region" description="Basic and acidic residues" evidence="6">
    <location>
        <begin position="1152"/>
        <end position="1161"/>
    </location>
</feature>
<evidence type="ECO:0000259" key="9">
    <source>
        <dbReference type="Pfam" id="PF17404"/>
    </source>
</evidence>
<feature type="compositionally biased region" description="Basic residues" evidence="6">
    <location>
        <begin position="1"/>
        <end position="10"/>
    </location>
</feature>
<evidence type="ECO:0000259" key="10">
    <source>
        <dbReference type="Pfam" id="PF17405"/>
    </source>
</evidence>
<protein>
    <recommendedName>
        <fullName evidence="5">U3 small nucleolar RNA-associated protein 22</fullName>
    </recommendedName>
</protein>
<name>A0A286UDN3_9AGAM</name>
<evidence type="ECO:0000259" key="11">
    <source>
        <dbReference type="Pfam" id="PF17406"/>
    </source>
</evidence>
<evidence type="ECO:0000313" key="14">
    <source>
        <dbReference type="Proteomes" id="UP000217199"/>
    </source>
</evidence>
<keyword evidence="14" id="KW-1185">Reference proteome</keyword>
<dbReference type="FunCoup" id="A0A286UDN3">
    <property type="interactions" value="602"/>
</dbReference>
<dbReference type="GO" id="GO:0034456">
    <property type="term" value="C:UTP-C complex"/>
    <property type="evidence" value="ECO:0007669"/>
    <property type="project" value="TreeGrafter"/>
</dbReference>
<dbReference type="Pfam" id="PF17403">
    <property type="entry name" value="Nrap_D2"/>
    <property type="match status" value="1"/>
</dbReference>
<dbReference type="EMBL" id="NBII01000006">
    <property type="protein sequence ID" value="PAV17677.1"/>
    <property type="molecule type" value="Genomic_DNA"/>
</dbReference>
<feature type="domain" description="Nrap protein" evidence="8">
    <location>
        <begin position="350"/>
        <end position="508"/>
    </location>
</feature>
<evidence type="ECO:0000256" key="3">
    <source>
        <dbReference type="ARBA" id="ARBA00022884"/>
    </source>
</evidence>
<evidence type="ECO:0000259" key="7">
    <source>
        <dbReference type="Pfam" id="PF03813"/>
    </source>
</evidence>
<dbReference type="Proteomes" id="UP000217199">
    <property type="component" value="Unassembled WGS sequence"/>
</dbReference>
<evidence type="ECO:0000259" key="12">
    <source>
        <dbReference type="Pfam" id="PF17407"/>
    </source>
</evidence>
<keyword evidence="3 5" id="KW-0694">RNA-binding</keyword>
<feature type="domain" description="Nrap protein" evidence="10">
    <location>
        <begin position="668"/>
        <end position="873"/>
    </location>
</feature>
<evidence type="ECO:0000256" key="1">
    <source>
        <dbReference type="ARBA" id="ARBA00004604"/>
    </source>
</evidence>
<keyword evidence="4 5" id="KW-0539">Nucleus</keyword>
<dbReference type="InterPro" id="IPR035367">
    <property type="entry name" value="Nrap_D2"/>
</dbReference>
<feature type="domain" description="Nrap protein" evidence="7">
    <location>
        <begin position="196"/>
        <end position="346"/>
    </location>
</feature>
<dbReference type="GO" id="GO:0003723">
    <property type="term" value="F:RNA binding"/>
    <property type="evidence" value="ECO:0007669"/>
    <property type="project" value="UniProtKB-KW"/>
</dbReference>
<dbReference type="InterPro" id="IPR035368">
    <property type="entry name" value="Nrap_D3"/>
</dbReference>
<dbReference type="Gene3D" id="3.30.70.3030">
    <property type="match status" value="1"/>
</dbReference>
<dbReference type="InParanoid" id="A0A286UDN3"/>
<accession>A0A286UDN3</accession>
<evidence type="ECO:0000256" key="6">
    <source>
        <dbReference type="SAM" id="MobiDB-lite"/>
    </source>
</evidence>
<feature type="region of interest" description="Disordered" evidence="6">
    <location>
        <begin position="1"/>
        <end position="58"/>
    </location>
</feature>
<organism evidence="13 14">
    <name type="scientific">Pyrrhoderma noxium</name>
    <dbReference type="NCBI Taxonomy" id="2282107"/>
    <lineage>
        <taxon>Eukaryota</taxon>
        <taxon>Fungi</taxon>
        <taxon>Dikarya</taxon>
        <taxon>Basidiomycota</taxon>
        <taxon>Agaricomycotina</taxon>
        <taxon>Agaricomycetes</taxon>
        <taxon>Hymenochaetales</taxon>
        <taxon>Hymenochaetaceae</taxon>
        <taxon>Pyrrhoderma</taxon>
    </lineage>
</organism>
<keyword evidence="5" id="KW-0698">rRNA processing</keyword>
<comment type="subcellular location">
    <subcellularLocation>
        <location evidence="1 5">Nucleus</location>
        <location evidence="1 5">Nucleolus</location>
    </subcellularLocation>
</comment>
<feature type="domain" description="Nrap protein" evidence="9">
    <location>
        <begin position="514"/>
        <end position="628"/>
    </location>
</feature>
<dbReference type="Pfam" id="PF17407">
    <property type="entry name" value="Nrap_D6"/>
    <property type="match status" value="1"/>
</dbReference>
<feature type="region of interest" description="Disordered" evidence="6">
    <location>
        <begin position="1141"/>
        <end position="1161"/>
    </location>
</feature>
<dbReference type="Pfam" id="PF17404">
    <property type="entry name" value="Nrap_D3"/>
    <property type="match status" value="1"/>
</dbReference>
<dbReference type="GO" id="GO:0006409">
    <property type="term" value="P:tRNA export from nucleus"/>
    <property type="evidence" value="ECO:0007669"/>
    <property type="project" value="TreeGrafter"/>
</dbReference>
<dbReference type="InterPro" id="IPR005554">
    <property type="entry name" value="NOL6/Upt22"/>
</dbReference>
<comment type="caution">
    <text evidence="13">The sequence shown here is derived from an EMBL/GenBank/DDBJ whole genome shotgun (WGS) entry which is preliminary data.</text>
</comment>
<dbReference type="OrthoDB" id="10251401at2759"/>
<keyword evidence="5" id="KW-0690">Ribosome biogenesis</keyword>
<dbReference type="Pfam" id="PF17405">
    <property type="entry name" value="Nrap_D4"/>
    <property type="match status" value="1"/>
</dbReference>
<evidence type="ECO:0000259" key="8">
    <source>
        <dbReference type="Pfam" id="PF17403"/>
    </source>
</evidence>
<evidence type="ECO:0000256" key="2">
    <source>
        <dbReference type="ARBA" id="ARBA00006674"/>
    </source>
</evidence>